<name>A0A1C3KIN8_PLAOA</name>
<dbReference type="InterPro" id="IPR008780">
    <property type="entry name" value="Plasmodium_Vir"/>
</dbReference>
<keyword evidence="1" id="KW-1133">Transmembrane helix</keyword>
<dbReference type="AlphaFoldDB" id="A0A1C3KIN8"/>
<dbReference type="Pfam" id="PF05795">
    <property type="entry name" value="Plasmodium_Vir"/>
    <property type="match status" value="1"/>
</dbReference>
<dbReference type="OrthoDB" id="10285004at2759"/>
<accession>A0A1C3KIN8</accession>
<organism evidence="2 3">
    <name type="scientific">Plasmodium ovale</name>
    <name type="common">malaria parasite P. ovale</name>
    <dbReference type="NCBI Taxonomy" id="36330"/>
    <lineage>
        <taxon>Eukaryota</taxon>
        <taxon>Sar</taxon>
        <taxon>Alveolata</taxon>
        <taxon>Apicomplexa</taxon>
        <taxon>Aconoidasida</taxon>
        <taxon>Haemosporida</taxon>
        <taxon>Plasmodiidae</taxon>
        <taxon>Plasmodium</taxon>
        <taxon>Plasmodium (Plasmodium)</taxon>
    </lineage>
</organism>
<feature type="transmembrane region" description="Helical" evidence="1">
    <location>
        <begin position="165"/>
        <end position="183"/>
    </location>
</feature>
<dbReference type="VEuPathDB" id="PlasmoDB:POWCR01_000139300"/>
<protein>
    <submittedName>
        <fullName evidence="2">PIR protein</fullName>
    </submittedName>
</protein>
<proteinExistence type="predicted"/>
<keyword evidence="1" id="KW-0812">Transmembrane</keyword>
<gene>
    <name evidence="2" type="primary">PowCR01_000139300</name>
    <name evidence="2" type="ORF">POWCR01_000139300</name>
</gene>
<reference evidence="2 3" key="1">
    <citation type="submission" date="2016-06" db="EMBL/GenBank/DDBJ databases">
        <authorList>
            <consortium name="Pathogen Informatics"/>
        </authorList>
    </citation>
    <scope>NUCLEOTIDE SEQUENCE [LARGE SCALE GENOMIC DNA]</scope>
</reference>
<dbReference type="Proteomes" id="UP000243200">
    <property type="component" value="Unassembled WGS sequence"/>
</dbReference>
<evidence type="ECO:0000313" key="3">
    <source>
        <dbReference type="Proteomes" id="UP000243200"/>
    </source>
</evidence>
<dbReference type="VEuPathDB" id="PlasmoDB:PocGH01_00035000"/>
<sequence length="239" mass="28072">MSGEKILTKSDYYDLFFKIRNTFNSNKDGEYDKFLHKTDQVLRNISMYLIENFKGDYEGCALIESGKYCSERCNYLNTWLNEKKAIYTSNGRCSHYNELWKLYVEDLWYEIDKNINPQHKCTRNGTLSKTEFPKEKFSLYCHMNASEVLSLTCPDKAYANTCTTILTMSYVALGIVIIYLYLFKFSNLGNRIKNIIKHKLNIGGHMDEQENDELLRNSENENMSAINRMYNINYNSPIN</sequence>
<evidence type="ECO:0000313" key="2">
    <source>
        <dbReference type="EMBL" id="SBT73650.1"/>
    </source>
</evidence>
<evidence type="ECO:0000256" key="1">
    <source>
        <dbReference type="SAM" id="Phobius"/>
    </source>
</evidence>
<keyword evidence="1" id="KW-0472">Membrane</keyword>
<dbReference type="EMBL" id="FLRJ01000458">
    <property type="protein sequence ID" value="SBT73650.1"/>
    <property type="molecule type" value="Genomic_DNA"/>
</dbReference>